<feature type="transmembrane region" description="Helical" evidence="9">
    <location>
        <begin position="540"/>
        <end position="559"/>
    </location>
</feature>
<feature type="transmembrane region" description="Helical" evidence="9">
    <location>
        <begin position="770"/>
        <end position="797"/>
    </location>
</feature>
<dbReference type="InterPro" id="IPR017896">
    <property type="entry name" value="4Fe4S_Fe-S-bd"/>
</dbReference>
<evidence type="ECO:0000259" key="11">
    <source>
        <dbReference type="PROSITE" id="PS50045"/>
    </source>
</evidence>
<name>A0A5Q2N1F0_9FIRM</name>
<dbReference type="Pfam" id="PF00158">
    <property type="entry name" value="Sigma54_activat"/>
    <property type="match status" value="1"/>
</dbReference>
<comment type="subcellular location">
    <subcellularLocation>
        <location evidence="1">Cell membrane</location>
    </subcellularLocation>
</comment>
<dbReference type="GO" id="GO:0051536">
    <property type="term" value="F:iron-sulfur cluster binding"/>
    <property type="evidence" value="ECO:0007669"/>
    <property type="project" value="UniProtKB-KW"/>
</dbReference>
<keyword evidence="8 9" id="KW-0472">Membrane</keyword>
<sequence>MERDKVVALSKVDFFFDLPREKIVALADDFHWKSYSQGAIVIQQGEVRHPFFVIVEGAVEAVVTKGELDPVRINTFIAGDSFGKISLCLNEPAPTTIRALTDCRVLYLDEDLFLQLLAGWPILYKKLAERLSRHANNVNLGIWDARQKEFLRSTLYLNEIEKRFYKVWGGPKTTRLMDEAIATLANHDDHLLLYGERGTGRQMMAWMIHKKRFGARAPFVIVEGSQLERYLTEMDRELYQLDCTLPESEMSDGGLFKMVEGGTLFVQDLHEVTAYHQRKLAKILRSEKTNFVITGSLRLAQEEIGDLSTILEEELSLFFQHTYFLPALRQRKRDLPFLVQGILEELAQRQQRVAPTVSNEAIKLLLSHSYHQGNVTELAQVIERAFLLADGTSIDVEHVFFGPTAKKSGGTFNLLSIPFLRKSLKQGKGLLLLKETIAFLFFGLLFLLLMQPDWAVKTGVFLFAWGLWWPLLALLSPILGRIWCTFCPVSTVMEKVQRIKSYHRPAPIWLKKYDYLLVTGFFLFIFWVEVTFAFRHHPLFTGLLLLFLLMVAVVIAIVYTRHAWCRYLCPLGGFIGVASMSSLIEVRAETSLCLNQCTTFDCYKGKGQIAGCPMSQHLAYLDNNIDCKLCLNCVRNCPNDAVEVNLRIPGRELWQLVRVNQGYVIFVAALVAILVPIFFFDSVLPSIEAFDDWFRFSLLYWGSALLAGAFTYGIIKPFQRKGASKKVQFFFALVPLLFAGHGIYHLQYFPILETVLLAMARLDGEMLQTMYIPVVRLSQLMVLIAGVNFTILFLFLVQWRSSAKL</sequence>
<feature type="transmembrane region" description="Helical" evidence="9">
    <location>
        <begin position="430"/>
        <end position="449"/>
    </location>
</feature>
<dbReference type="InterPro" id="IPR052378">
    <property type="entry name" value="NosR_regulator"/>
</dbReference>
<dbReference type="InterPro" id="IPR014710">
    <property type="entry name" value="RmlC-like_jellyroll"/>
</dbReference>
<evidence type="ECO:0000256" key="3">
    <source>
        <dbReference type="ARBA" id="ARBA00022723"/>
    </source>
</evidence>
<feature type="domain" description="4Fe-4S ferredoxin-type" evidence="12">
    <location>
        <begin position="617"/>
        <end position="647"/>
    </location>
</feature>
<dbReference type="Gene3D" id="1.10.8.60">
    <property type="match status" value="1"/>
</dbReference>
<organism evidence="13 14">
    <name type="scientific">Heliorestis convoluta</name>
    <dbReference type="NCBI Taxonomy" id="356322"/>
    <lineage>
        <taxon>Bacteria</taxon>
        <taxon>Bacillati</taxon>
        <taxon>Bacillota</taxon>
        <taxon>Clostridia</taxon>
        <taxon>Eubacteriales</taxon>
        <taxon>Heliobacteriaceae</taxon>
        <taxon>Heliorestis</taxon>
    </lineage>
</organism>
<dbReference type="Gene3D" id="2.60.120.10">
    <property type="entry name" value="Jelly Rolls"/>
    <property type="match status" value="1"/>
</dbReference>
<dbReference type="InterPro" id="IPR002078">
    <property type="entry name" value="Sigma_54_int"/>
</dbReference>
<dbReference type="GO" id="GO:0005886">
    <property type="term" value="C:plasma membrane"/>
    <property type="evidence" value="ECO:0007669"/>
    <property type="project" value="UniProtKB-SubCell"/>
</dbReference>
<dbReference type="PANTHER" id="PTHR30224:SF4">
    <property type="entry name" value="ELECTRON TRANSPORT PROTEIN YCCM-RELATED"/>
    <property type="match status" value="1"/>
</dbReference>
<keyword evidence="5" id="KW-0067">ATP-binding</keyword>
<gene>
    <name evidence="13" type="ORF">FTV88_2544</name>
</gene>
<evidence type="ECO:0000313" key="13">
    <source>
        <dbReference type="EMBL" id="QGG48637.1"/>
    </source>
</evidence>
<dbReference type="SUPFAM" id="SSF52540">
    <property type="entry name" value="P-loop containing nucleoside triphosphate hydrolases"/>
    <property type="match status" value="1"/>
</dbReference>
<protein>
    <submittedName>
        <fullName evidence="13">Cyclic nucleotide-binding domain-containing protein</fullName>
    </submittedName>
</protein>
<dbReference type="InterPro" id="IPR058031">
    <property type="entry name" value="AAA_lid_NorR"/>
</dbReference>
<dbReference type="CDD" id="cd00038">
    <property type="entry name" value="CAP_ED"/>
    <property type="match status" value="1"/>
</dbReference>
<keyword evidence="9" id="KW-0812">Transmembrane</keyword>
<dbReference type="PROSITE" id="PS50045">
    <property type="entry name" value="SIGMA54_INTERACT_4"/>
    <property type="match status" value="1"/>
</dbReference>
<evidence type="ECO:0000259" key="10">
    <source>
        <dbReference type="PROSITE" id="PS50042"/>
    </source>
</evidence>
<dbReference type="Proteomes" id="UP000366051">
    <property type="component" value="Chromosome"/>
</dbReference>
<feature type="transmembrane region" description="Helical" evidence="9">
    <location>
        <begin position="693"/>
        <end position="715"/>
    </location>
</feature>
<dbReference type="PANTHER" id="PTHR30224">
    <property type="entry name" value="ELECTRON TRANSPORT PROTEIN"/>
    <property type="match status" value="1"/>
</dbReference>
<accession>A0A5Q2N1F0</accession>
<dbReference type="PROSITE" id="PS51379">
    <property type="entry name" value="4FE4S_FER_2"/>
    <property type="match status" value="1"/>
</dbReference>
<feature type="transmembrane region" description="Helical" evidence="9">
    <location>
        <begin position="513"/>
        <end position="534"/>
    </location>
</feature>
<keyword evidence="4" id="KW-0547">Nucleotide-binding</keyword>
<dbReference type="Pfam" id="PF00027">
    <property type="entry name" value="cNMP_binding"/>
    <property type="match status" value="1"/>
</dbReference>
<dbReference type="PROSITE" id="PS50042">
    <property type="entry name" value="CNMP_BINDING_3"/>
    <property type="match status" value="1"/>
</dbReference>
<dbReference type="SMART" id="SM00100">
    <property type="entry name" value="cNMP"/>
    <property type="match status" value="1"/>
</dbReference>
<feature type="transmembrane region" description="Helical" evidence="9">
    <location>
        <begin position="727"/>
        <end position="750"/>
    </location>
</feature>
<evidence type="ECO:0000256" key="9">
    <source>
        <dbReference type="SAM" id="Phobius"/>
    </source>
</evidence>
<reference evidence="14" key="1">
    <citation type="submission" date="2019-11" db="EMBL/GenBank/DDBJ databases">
        <title>Genome sequence of Heliorestis convoluta strain HH, an alkaliphilic and minimalistic phototrophic bacterium from a soda lake in Egypt.</title>
        <authorList>
            <person name="Dewey E.D."/>
            <person name="Stokes L.M."/>
            <person name="Burchell B.M."/>
            <person name="Shaffer K.N."/>
            <person name="Huntington A.M."/>
            <person name="Baker J.M."/>
            <person name="Nadendla S."/>
            <person name="Giglio M.G."/>
            <person name="Touchman J.W."/>
            <person name="Blankenship R.E."/>
            <person name="Madigan M.T."/>
            <person name="Sattley W.M."/>
        </authorList>
    </citation>
    <scope>NUCLEOTIDE SEQUENCE [LARGE SCALE GENOMIC DNA]</scope>
    <source>
        <strain evidence="14">HH</strain>
    </source>
</reference>
<dbReference type="PROSITE" id="PS00198">
    <property type="entry name" value="4FE4S_FER_1"/>
    <property type="match status" value="1"/>
</dbReference>
<dbReference type="InterPro" id="IPR000595">
    <property type="entry name" value="cNMP-bd_dom"/>
</dbReference>
<keyword evidence="6" id="KW-0408">Iron</keyword>
<evidence type="ECO:0000259" key="12">
    <source>
        <dbReference type="PROSITE" id="PS51379"/>
    </source>
</evidence>
<keyword evidence="7" id="KW-0411">Iron-sulfur</keyword>
<evidence type="ECO:0000256" key="7">
    <source>
        <dbReference type="ARBA" id="ARBA00023014"/>
    </source>
</evidence>
<dbReference type="InterPro" id="IPR027417">
    <property type="entry name" value="P-loop_NTPase"/>
</dbReference>
<dbReference type="InterPro" id="IPR017900">
    <property type="entry name" value="4Fe4S_Fe_S_CS"/>
</dbReference>
<feature type="transmembrane region" description="Helical" evidence="9">
    <location>
        <begin position="663"/>
        <end position="687"/>
    </location>
</feature>
<dbReference type="InterPro" id="IPR018490">
    <property type="entry name" value="cNMP-bd_dom_sf"/>
</dbReference>
<dbReference type="GO" id="GO:0006355">
    <property type="term" value="P:regulation of DNA-templated transcription"/>
    <property type="evidence" value="ECO:0007669"/>
    <property type="project" value="InterPro"/>
</dbReference>
<dbReference type="SUPFAM" id="SSF54862">
    <property type="entry name" value="4Fe-4S ferredoxins"/>
    <property type="match status" value="1"/>
</dbReference>
<dbReference type="SUPFAM" id="SSF51206">
    <property type="entry name" value="cAMP-binding domain-like"/>
    <property type="match status" value="1"/>
</dbReference>
<feature type="domain" description="Cyclic nucleotide-binding" evidence="10">
    <location>
        <begin position="14"/>
        <end position="134"/>
    </location>
</feature>
<evidence type="ECO:0000256" key="2">
    <source>
        <dbReference type="ARBA" id="ARBA00022475"/>
    </source>
</evidence>
<feature type="transmembrane region" description="Helical" evidence="9">
    <location>
        <begin position="469"/>
        <end position="492"/>
    </location>
</feature>
<dbReference type="KEGG" id="hcv:FTV88_2544"/>
<evidence type="ECO:0000313" key="14">
    <source>
        <dbReference type="Proteomes" id="UP000366051"/>
    </source>
</evidence>
<dbReference type="Pfam" id="PF12801">
    <property type="entry name" value="Fer4_5"/>
    <property type="match status" value="2"/>
</dbReference>
<keyword evidence="9" id="KW-1133">Transmembrane helix</keyword>
<keyword evidence="2" id="KW-1003">Cell membrane</keyword>
<dbReference type="AlphaFoldDB" id="A0A5Q2N1F0"/>
<feature type="domain" description="Sigma-54 factor interaction" evidence="11">
    <location>
        <begin position="167"/>
        <end position="387"/>
    </location>
</feature>
<evidence type="ECO:0000256" key="6">
    <source>
        <dbReference type="ARBA" id="ARBA00023004"/>
    </source>
</evidence>
<dbReference type="GO" id="GO:0005524">
    <property type="term" value="F:ATP binding"/>
    <property type="evidence" value="ECO:0007669"/>
    <property type="project" value="InterPro"/>
</dbReference>
<dbReference type="EMBL" id="CP045875">
    <property type="protein sequence ID" value="QGG48637.1"/>
    <property type="molecule type" value="Genomic_DNA"/>
</dbReference>
<evidence type="ECO:0000256" key="1">
    <source>
        <dbReference type="ARBA" id="ARBA00004236"/>
    </source>
</evidence>
<dbReference type="Pfam" id="PF25601">
    <property type="entry name" value="AAA_lid_14"/>
    <property type="match status" value="1"/>
</dbReference>
<keyword evidence="3" id="KW-0479">Metal-binding</keyword>
<evidence type="ECO:0000256" key="4">
    <source>
        <dbReference type="ARBA" id="ARBA00022741"/>
    </source>
</evidence>
<proteinExistence type="predicted"/>
<evidence type="ECO:0000256" key="8">
    <source>
        <dbReference type="ARBA" id="ARBA00023136"/>
    </source>
</evidence>
<evidence type="ECO:0000256" key="5">
    <source>
        <dbReference type="ARBA" id="ARBA00022840"/>
    </source>
</evidence>
<keyword evidence="14" id="KW-1185">Reference proteome</keyword>
<dbReference type="RefSeq" id="WP_162008018.1">
    <property type="nucleotide sequence ID" value="NZ_CP045875.1"/>
</dbReference>
<dbReference type="Gene3D" id="3.40.50.300">
    <property type="entry name" value="P-loop containing nucleotide triphosphate hydrolases"/>
    <property type="match status" value="1"/>
</dbReference>
<dbReference type="GO" id="GO:0046872">
    <property type="term" value="F:metal ion binding"/>
    <property type="evidence" value="ECO:0007669"/>
    <property type="project" value="UniProtKB-KW"/>
</dbReference>